<name>A0ACC4WCR0_STRFR</name>
<keyword evidence="2" id="KW-1185">Reference proteome</keyword>
<protein>
    <submittedName>
        <fullName evidence="1">Uncharacterized protein</fullName>
    </submittedName>
</protein>
<evidence type="ECO:0000313" key="1">
    <source>
        <dbReference type="EMBL" id="KNE82476.1"/>
    </source>
</evidence>
<accession>A0ACC4WCR0</accession>
<gene>
    <name evidence="1" type="ORF">ADZ36_10545</name>
</gene>
<evidence type="ECO:0000313" key="2">
    <source>
        <dbReference type="Proteomes" id="UP000037185"/>
    </source>
</evidence>
<dbReference type="EMBL" id="LGSP01000015">
    <property type="protein sequence ID" value="KNE82476.1"/>
    <property type="molecule type" value="Genomic_DNA"/>
</dbReference>
<comment type="caution">
    <text evidence="1">The sequence shown here is derived from an EMBL/GenBank/DDBJ whole genome shotgun (WGS) entry which is preliminary data.</text>
</comment>
<dbReference type="Proteomes" id="UP000037185">
    <property type="component" value="Unassembled WGS sequence"/>
</dbReference>
<reference evidence="1" key="1">
    <citation type="submission" date="2015-07" db="EMBL/GenBank/DDBJ databases">
        <title>Draft genome sequence of Streptomyces fradiae, a resistant strain to nitron-oligomycin.</title>
        <authorList>
            <person name="Vatlin A.A."/>
            <person name="Bekker O.B."/>
            <person name="Danilenko V.N."/>
        </authorList>
    </citation>
    <scope>NUCLEOTIDE SEQUENCE</scope>
    <source>
        <strain evidence="1">Olg1-1</strain>
    </source>
</reference>
<proteinExistence type="predicted"/>
<sequence>MSPRAAWRRRGRPLAGGPAVQPGGQEAATGGLARARQVTEHVADQFQVRAPPPPHGVVQLPEVPGLLRRAAAAGVPRQSPDPEEQLLELLRLQPARRAEPVPEPQEVLPAQGAAQQRQLPGQGVHQPYRPVHPVGEARPAAPAGVDVSQVDEDLAEQDLGRLVHDDEQPLAVAQVPLLRRGERLLRREQFVETQVRGIGRVGHRANSSG</sequence>
<organism evidence="1 2">
    <name type="scientific">Streptomyces fradiae</name>
    <name type="common">Streptomyces roseoflavus</name>
    <dbReference type="NCBI Taxonomy" id="1906"/>
    <lineage>
        <taxon>Bacteria</taxon>
        <taxon>Bacillati</taxon>
        <taxon>Actinomycetota</taxon>
        <taxon>Actinomycetes</taxon>
        <taxon>Kitasatosporales</taxon>
        <taxon>Streptomycetaceae</taxon>
        <taxon>Streptomyces</taxon>
    </lineage>
</organism>